<evidence type="ECO:0008006" key="13">
    <source>
        <dbReference type="Google" id="ProtNLM"/>
    </source>
</evidence>
<feature type="domain" description="DDT" evidence="10">
    <location>
        <begin position="465"/>
        <end position="529"/>
    </location>
</feature>
<dbReference type="Pfam" id="PF15612">
    <property type="entry name" value="WHIM1"/>
    <property type="match status" value="1"/>
</dbReference>
<keyword evidence="2" id="KW-0805">Transcription regulation</keyword>
<gene>
    <name evidence="11" type="ORF">PTSG_05057</name>
</gene>
<feature type="region of interest" description="Disordered" evidence="8">
    <location>
        <begin position="935"/>
        <end position="1051"/>
    </location>
</feature>
<dbReference type="Pfam" id="PF15613">
    <property type="entry name" value="WSD"/>
    <property type="match status" value="1"/>
</dbReference>
<feature type="region of interest" description="Disordered" evidence="8">
    <location>
        <begin position="1158"/>
        <end position="1179"/>
    </location>
</feature>
<feature type="compositionally biased region" description="Acidic residues" evidence="8">
    <location>
        <begin position="972"/>
        <end position="1007"/>
    </location>
</feature>
<dbReference type="SUPFAM" id="SSF47370">
    <property type="entry name" value="Bromodomain"/>
    <property type="match status" value="1"/>
</dbReference>
<evidence type="ECO:0000259" key="10">
    <source>
        <dbReference type="PROSITE" id="PS50827"/>
    </source>
</evidence>
<evidence type="ECO:0000313" key="11">
    <source>
        <dbReference type="EMBL" id="EGD73345.1"/>
    </source>
</evidence>
<reference evidence="11" key="1">
    <citation type="submission" date="2009-08" db="EMBL/GenBank/DDBJ databases">
        <title>Annotation of Salpingoeca rosetta.</title>
        <authorList>
            <consortium name="The Broad Institute Genome Sequencing Platform"/>
            <person name="Russ C."/>
            <person name="Cuomo C."/>
            <person name="Burger G."/>
            <person name="Gray M.W."/>
            <person name="Holland P.W.H."/>
            <person name="King N."/>
            <person name="Lang F.B.F."/>
            <person name="Roger A.J."/>
            <person name="Ruiz-Trillo I."/>
            <person name="Young S.K."/>
            <person name="Zeng Q."/>
            <person name="Gargeya S."/>
            <person name="Alvarado L."/>
            <person name="Berlin A."/>
            <person name="Chapman S.B."/>
            <person name="Chen Z."/>
            <person name="Freedman E."/>
            <person name="Gellesch M."/>
            <person name="Goldberg J."/>
            <person name="Griggs A."/>
            <person name="Gujja S."/>
            <person name="Heilman E."/>
            <person name="Heiman D."/>
            <person name="Howarth C."/>
            <person name="Mehta T."/>
            <person name="Neiman D."/>
            <person name="Pearson M."/>
            <person name="Roberts A."/>
            <person name="Saif S."/>
            <person name="Shea T."/>
            <person name="Shenoy N."/>
            <person name="Sisk P."/>
            <person name="Stolte C."/>
            <person name="Sykes S."/>
            <person name="White J."/>
            <person name="Yandava C."/>
            <person name="Haas B."/>
            <person name="Nusbaum C."/>
            <person name="Birren B."/>
        </authorList>
    </citation>
    <scope>NUCLEOTIDE SEQUENCE [LARGE SCALE GENOMIC DNA]</scope>
    <source>
        <strain evidence="11">ATCC 50818</strain>
    </source>
</reference>
<keyword evidence="4" id="KW-0804">Transcription</keyword>
<dbReference type="SUPFAM" id="SSF47095">
    <property type="entry name" value="HMG-box"/>
    <property type="match status" value="1"/>
</dbReference>
<dbReference type="PANTHER" id="PTHR45915">
    <property type="entry name" value="TRANSCRIPTION INTERMEDIARY FACTOR"/>
    <property type="match status" value="1"/>
</dbReference>
<dbReference type="AlphaFoldDB" id="F2U9E2"/>
<feature type="compositionally biased region" description="Basic and acidic residues" evidence="8">
    <location>
        <begin position="284"/>
        <end position="296"/>
    </location>
</feature>
<evidence type="ECO:0000256" key="3">
    <source>
        <dbReference type="ARBA" id="ARBA00023117"/>
    </source>
</evidence>
<dbReference type="InterPro" id="IPR036427">
    <property type="entry name" value="Bromodomain-like_sf"/>
</dbReference>
<feature type="compositionally biased region" description="Polar residues" evidence="8">
    <location>
        <begin position="70"/>
        <end position="82"/>
    </location>
</feature>
<feature type="compositionally biased region" description="Basic residues" evidence="8">
    <location>
        <begin position="450"/>
        <end position="460"/>
    </location>
</feature>
<keyword evidence="5" id="KW-0539">Nucleus</keyword>
<feature type="compositionally biased region" description="Basic residues" evidence="8">
    <location>
        <begin position="413"/>
        <end position="423"/>
    </location>
</feature>
<dbReference type="EMBL" id="GL832965">
    <property type="protein sequence ID" value="EGD73345.1"/>
    <property type="molecule type" value="Genomic_DNA"/>
</dbReference>
<feature type="compositionally biased region" description="Acidic residues" evidence="8">
    <location>
        <begin position="260"/>
        <end position="283"/>
    </location>
</feature>
<dbReference type="PROSITE" id="PS50014">
    <property type="entry name" value="BROMODOMAIN_2"/>
    <property type="match status" value="1"/>
</dbReference>
<evidence type="ECO:0000256" key="8">
    <source>
        <dbReference type="SAM" id="MobiDB-lite"/>
    </source>
</evidence>
<evidence type="ECO:0000256" key="6">
    <source>
        <dbReference type="PROSITE-ProRule" id="PRU00035"/>
    </source>
</evidence>
<feature type="compositionally biased region" description="Low complexity" evidence="8">
    <location>
        <begin position="955"/>
        <end position="965"/>
    </location>
</feature>
<keyword evidence="3 6" id="KW-0103">Bromodomain</keyword>
<protein>
    <recommendedName>
        <fullName evidence="13">Bromo domain-containing protein</fullName>
    </recommendedName>
</protein>
<dbReference type="InterPro" id="IPR036910">
    <property type="entry name" value="HMG_box_dom_sf"/>
</dbReference>
<dbReference type="Gene3D" id="1.10.30.10">
    <property type="entry name" value="High mobility group box domain"/>
    <property type="match status" value="1"/>
</dbReference>
<dbReference type="InterPro" id="IPR001487">
    <property type="entry name" value="Bromodomain"/>
</dbReference>
<dbReference type="Pfam" id="PF02791">
    <property type="entry name" value="DDT"/>
    <property type="match status" value="1"/>
</dbReference>
<proteinExistence type="predicted"/>
<evidence type="ECO:0000313" key="12">
    <source>
        <dbReference type="Proteomes" id="UP000007799"/>
    </source>
</evidence>
<feature type="compositionally biased region" description="Basic and acidic residues" evidence="8">
    <location>
        <begin position="393"/>
        <end position="412"/>
    </location>
</feature>
<feature type="compositionally biased region" description="Low complexity" evidence="8">
    <location>
        <begin position="297"/>
        <end position="309"/>
    </location>
</feature>
<dbReference type="Pfam" id="PF00439">
    <property type="entry name" value="Bromodomain"/>
    <property type="match status" value="1"/>
</dbReference>
<feature type="compositionally biased region" description="Pro residues" evidence="8">
    <location>
        <begin position="168"/>
        <end position="179"/>
    </location>
</feature>
<dbReference type="CDD" id="cd04369">
    <property type="entry name" value="Bromodomain"/>
    <property type="match status" value="1"/>
</dbReference>
<feature type="compositionally biased region" description="Basic and acidic residues" evidence="8">
    <location>
        <begin position="424"/>
        <end position="449"/>
    </location>
</feature>
<dbReference type="PRINTS" id="PR00503">
    <property type="entry name" value="BROMODOMAIN"/>
</dbReference>
<feature type="domain" description="Bromo" evidence="9">
    <location>
        <begin position="1067"/>
        <end position="1137"/>
    </location>
</feature>
<feature type="region of interest" description="Disordered" evidence="8">
    <location>
        <begin position="1"/>
        <end position="181"/>
    </location>
</feature>
<keyword evidence="7" id="KW-0175">Coiled coil</keyword>
<dbReference type="GO" id="GO:0000785">
    <property type="term" value="C:chromatin"/>
    <property type="evidence" value="ECO:0007669"/>
    <property type="project" value="TreeGrafter"/>
</dbReference>
<evidence type="ECO:0000256" key="2">
    <source>
        <dbReference type="ARBA" id="ARBA00023015"/>
    </source>
</evidence>
<comment type="subcellular location">
    <subcellularLocation>
        <location evidence="1">Nucleus</location>
    </subcellularLocation>
</comment>
<dbReference type="OrthoDB" id="21449at2759"/>
<organism evidence="12">
    <name type="scientific">Salpingoeca rosetta (strain ATCC 50818 / BSB-021)</name>
    <dbReference type="NCBI Taxonomy" id="946362"/>
    <lineage>
        <taxon>Eukaryota</taxon>
        <taxon>Choanoflagellata</taxon>
        <taxon>Craspedida</taxon>
        <taxon>Salpingoecidae</taxon>
        <taxon>Salpingoeca</taxon>
    </lineage>
</organism>
<feature type="region of interest" description="Disordered" evidence="8">
    <location>
        <begin position="229"/>
        <end position="462"/>
    </location>
</feature>
<evidence type="ECO:0000256" key="1">
    <source>
        <dbReference type="ARBA" id="ARBA00004123"/>
    </source>
</evidence>
<dbReference type="InterPro" id="IPR028941">
    <property type="entry name" value="WHIM2_dom"/>
</dbReference>
<evidence type="ECO:0000256" key="7">
    <source>
        <dbReference type="SAM" id="Coils"/>
    </source>
</evidence>
<feature type="compositionally biased region" description="Basic residues" evidence="8">
    <location>
        <begin position="120"/>
        <end position="129"/>
    </location>
</feature>
<sequence length="1179" mass="131284">MSLKAWLTRQTTSVDKGNEEDETKKKTKKETPSEQLGVPPVSLKDRLKTQTKPQPSAAAPGSLKDRLKLQAQQAGPTPSAATAHSLAEAKSGGSNGTGRRRSSSSGSSSDGDTAEAAKKQTPKPHKPHRKLESKLEDNGPISASPRASSTTSSSASPAATPQRAAQQQPPPLPREPIPPFVHFAVKHRKSVMEKNPKLTYLAANKVLRDMYMKQPAAVRQPLEDTYQQELTAWRRQQQRKKKKAAGAEGDEKKGDASGAMDEESDHEVDVLVESDDGADDDADSRDTHATRKDTGRKAAAAAAAKTQQASKRKATSKAKPAAKGARASAEKAANSDDAGKKAKRKPAAKKKGQDKAKKAKTLDSFLRPRDPTQPVSFPERTEKLSLRQKKFLSKAEREQLARERAEEKERKKLERKKKLAAQRRAKEEEARRKKQEKSAEPLNDEDFKHNRSLPRGRRTPTRFQGDAFTHAMMVLEFVTNFSKGLPSADHVKSLSIESLEAALFNTDDPTPANAILANILIALLEIDDGPCATNVDIGCGIDVADLPLNKETASEVLRRYLLAMPSEYIPWQPDGITQILADGDFAMLSPNQKIKVLAFLCDQHMDNDHVVEVLEDAQEKITAQKRKRFYLQRERAAAARTLKDLKSGKAQVESDEALARRLAGLSNTRSTPSSEAEKALTKLEDDLHNAETKLADLQFAWGPRCVGRDRDFNSYFVFTCMHGLYRRSAHTTMRTDEDDGHGHGHGHGDVWRVYITRAELDELLETLDPRGRREKQLKTAVGAILSKEYLTCLSHADLNQVTSNNNDDGDDDEDRIAAAPLQDAAAIEEKLLEQTRDDVRDTFTSLVEQGIDSVVDVGDKITEAQTYADLASCIHTMLQRLDDTWLQEPIGSASDKLELFESFPRMCEECTSASQVQVLNHLLYNSIKWDAASTQRRSARLQRYPSHEPRRTTRRAAAVASARQRAMIEAWDHDDDEEEEEDEEEEDTEEEESSGSSGSDDDDEEESNDGRRRSSRTSSRSSRRRTFSPPREIQGVAVNTSHTASSSRGGRAVKEMQCCEAILKSLRKCEHAWPFLTPVTEKEDPDYVKHVQNPMDFQTIMTQLDARQYVNAQTFAVDVQRVVDCSLGYYLPETEEYAAALAIEKEFHRLWKEAFGERQPLPQTSVPDRTLPEDQSDST</sequence>
<dbReference type="GO" id="GO:0005634">
    <property type="term" value="C:nucleus"/>
    <property type="evidence" value="ECO:0007669"/>
    <property type="project" value="UniProtKB-SubCell"/>
</dbReference>
<dbReference type="STRING" id="946362.F2U9E2"/>
<accession>F2U9E2</accession>
<dbReference type="GeneID" id="16074956"/>
<dbReference type="Gene3D" id="1.20.920.10">
    <property type="entry name" value="Bromodomain-like"/>
    <property type="match status" value="1"/>
</dbReference>
<dbReference type="KEGG" id="sre:PTSG_05057"/>
<dbReference type="Proteomes" id="UP000007799">
    <property type="component" value="Unassembled WGS sequence"/>
</dbReference>
<evidence type="ECO:0000256" key="5">
    <source>
        <dbReference type="ARBA" id="ARBA00023242"/>
    </source>
</evidence>
<feature type="coiled-coil region" evidence="7">
    <location>
        <begin position="673"/>
        <end position="700"/>
    </location>
</feature>
<feature type="compositionally biased region" description="Polar residues" evidence="8">
    <location>
        <begin position="1037"/>
        <end position="1048"/>
    </location>
</feature>
<feature type="compositionally biased region" description="Low complexity" evidence="8">
    <location>
        <begin position="317"/>
        <end position="332"/>
    </location>
</feature>
<dbReference type="eggNOG" id="KOG1245">
    <property type="taxonomic scope" value="Eukaryota"/>
</dbReference>
<keyword evidence="12" id="KW-1185">Reference proteome</keyword>
<evidence type="ECO:0000259" key="9">
    <source>
        <dbReference type="PROSITE" id="PS50014"/>
    </source>
</evidence>
<feature type="compositionally biased region" description="Basic residues" evidence="8">
    <location>
        <begin position="341"/>
        <end position="350"/>
    </location>
</feature>
<feature type="compositionally biased region" description="Low complexity" evidence="8">
    <location>
        <begin position="140"/>
        <end position="167"/>
    </location>
</feature>
<dbReference type="InterPro" id="IPR018501">
    <property type="entry name" value="DDT_dom"/>
</dbReference>
<dbReference type="SMART" id="SM00297">
    <property type="entry name" value="BROMO"/>
    <property type="match status" value="1"/>
</dbReference>
<evidence type="ECO:0000256" key="4">
    <source>
        <dbReference type="ARBA" id="ARBA00023163"/>
    </source>
</evidence>
<dbReference type="RefSeq" id="XP_004994375.1">
    <property type="nucleotide sequence ID" value="XM_004994318.1"/>
</dbReference>
<name>F2U9E2_SALR5</name>
<dbReference type="PROSITE" id="PS50827">
    <property type="entry name" value="DDT"/>
    <property type="match status" value="1"/>
</dbReference>
<dbReference type="InParanoid" id="F2U9E2"/>
<dbReference type="InterPro" id="IPR028942">
    <property type="entry name" value="WHIM1_dom"/>
</dbReference>
<dbReference type="PANTHER" id="PTHR45915:SF2">
    <property type="entry name" value="TOUTATIS, ISOFORM E"/>
    <property type="match status" value="1"/>
</dbReference>